<keyword evidence="2" id="KW-1185">Reference proteome</keyword>
<organism evidence="1 2">
    <name type="scientific">Xylaria curta</name>
    <dbReference type="NCBI Taxonomy" id="42375"/>
    <lineage>
        <taxon>Eukaryota</taxon>
        <taxon>Fungi</taxon>
        <taxon>Dikarya</taxon>
        <taxon>Ascomycota</taxon>
        <taxon>Pezizomycotina</taxon>
        <taxon>Sordariomycetes</taxon>
        <taxon>Xylariomycetidae</taxon>
        <taxon>Xylariales</taxon>
        <taxon>Xylariaceae</taxon>
        <taxon>Xylaria</taxon>
    </lineage>
</organism>
<comment type="caution">
    <text evidence="1">The sequence shown here is derived from an EMBL/GenBank/DDBJ whole genome shotgun (WGS) entry which is preliminary data.</text>
</comment>
<dbReference type="EMBL" id="JAPDGR010000006">
    <property type="protein sequence ID" value="KAJ2999176.1"/>
    <property type="molecule type" value="Genomic_DNA"/>
</dbReference>
<dbReference type="Proteomes" id="UP001143856">
    <property type="component" value="Unassembled WGS sequence"/>
</dbReference>
<protein>
    <submittedName>
        <fullName evidence="1">Uncharacterized protein</fullName>
    </submittedName>
</protein>
<evidence type="ECO:0000313" key="2">
    <source>
        <dbReference type="Proteomes" id="UP001143856"/>
    </source>
</evidence>
<reference evidence="1" key="1">
    <citation type="submission" date="2022-10" db="EMBL/GenBank/DDBJ databases">
        <title>Genome Sequence of Xylaria curta.</title>
        <authorList>
            <person name="Buettner E."/>
        </authorList>
    </citation>
    <scope>NUCLEOTIDE SEQUENCE</scope>
    <source>
        <strain evidence="1">Babe10</strain>
    </source>
</reference>
<evidence type="ECO:0000313" key="1">
    <source>
        <dbReference type="EMBL" id="KAJ2999176.1"/>
    </source>
</evidence>
<sequence>MKLVALTLGALITPGFGLLRFPCAQLVIDRLDPLVSPGQIPSPHLHQIVGGSAVNSNRYFKARNGTYKRVPQVPNFGFDGVRGGMTVYYMQDGLYNYQQTSKVTSFQPGFRMFIGNVTARTREDMERYRQVTYTCLETDITRDPQILDFPSKPCRYGIMTALRFPTCWDGKNLDSPDHMAHMAYPEYGTFETGGACPDSHPVRMGQLFYEVNWDTTQFNNLEDWPEDGSQPFVWSFGDNTGYGNHADYVFGWQGNALQRALDQPCYINCNTLKTQSIAAMNACGIDRVVNEDIDGWTEELPGGFVSGM</sequence>
<accession>A0ACC1PQG3</accession>
<proteinExistence type="predicted"/>
<name>A0ACC1PQG3_9PEZI</name>
<gene>
    <name evidence="1" type="ORF">NUW58_g83</name>
</gene>